<feature type="region of interest" description="Disordered" evidence="3">
    <location>
        <begin position="871"/>
        <end position="892"/>
    </location>
</feature>
<dbReference type="PANTHER" id="PTHR12873:SF0">
    <property type="entry name" value="TWINKLE MTDNA HELICASE"/>
    <property type="match status" value="1"/>
</dbReference>
<dbReference type="InterPro" id="IPR033122">
    <property type="entry name" value="LETM1-like_RBD"/>
</dbReference>
<dbReference type="PROSITE" id="PS51758">
    <property type="entry name" value="LETM1_RBD"/>
    <property type="match status" value="1"/>
</dbReference>
<accession>A0A9W8GYV8</accession>
<feature type="region of interest" description="Disordered" evidence="3">
    <location>
        <begin position="1024"/>
        <end position="1046"/>
    </location>
</feature>
<feature type="compositionally biased region" description="Acidic residues" evidence="3">
    <location>
        <begin position="1240"/>
        <end position="1251"/>
    </location>
</feature>
<feature type="coiled-coil region" evidence="2">
    <location>
        <begin position="194"/>
        <end position="221"/>
    </location>
</feature>
<feature type="compositionally biased region" description="Basic and acidic residues" evidence="3">
    <location>
        <begin position="1252"/>
        <end position="1279"/>
    </location>
</feature>
<dbReference type="SUPFAM" id="SSF56731">
    <property type="entry name" value="DNA primase core"/>
    <property type="match status" value="1"/>
</dbReference>
<keyword evidence="1" id="KW-0496">Mitochondrion</keyword>
<proteinExistence type="predicted"/>
<dbReference type="GO" id="GO:0043139">
    <property type="term" value="F:5'-3' DNA helicase activity"/>
    <property type="evidence" value="ECO:0007669"/>
    <property type="project" value="InterPro"/>
</dbReference>
<gene>
    <name evidence="6" type="ORF">GGI19_000817</name>
</gene>
<dbReference type="Proteomes" id="UP001140011">
    <property type="component" value="Unassembled WGS sequence"/>
</dbReference>
<dbReference type="PROSITE" id="PS51199">
    <property type="entry name" value="SF4_HELICASE"/>
    <property type="match status" value="1"/>
</dbReference>
<dbReference type="Gene3D" id="3.40.1360.10">
    <property type="match status" value="1"/>
</dbReference>
<evidence type="ECO:0000256" key="3">
    <source>
        <dbReference type="SAM" id="MobiDB-lite"/>
    </source>
</evidence>
<feature type="domain" description="SF4 helicase" evidence="4">
    <location>
        <begin position="505"/>
        <end position="755"/>
    </location>
</feature>
<feature type="region of interest" description="Disordered" evidence="3">
    <location>
        <begin position="72"/>
        <end position="91"/>
    </location>
</feature>
<dbReference type="InterPro" id="IPR027032">
    <property type="entry name" value="Twinkle-like"/>
</dbReference>
<sequence length="1285" mass="141118">MLRNSLFRTARSGLQSMPALRASRTPSLLCQARRHLATVKAHEILEDKAAKTTNSDQWLKTVQGVDPFSKTQTRVYGSSSSSPVEEDSSPDNAVICPDHHSHELEHSIRDFLSTTRQRPRAGLKPDELVVKCPVCSPGKSRRLAYSAHLNTNTGAFVCTGCFEQGSWDKYQELAKRRNFQNTIPKSRATDPPPFEFAETTLMQLQTNLANHEEIYAALTGQEKGQLRLRPEMLAQYGVGLGFVNTAIPEILDLEALVKGCNHSVPCLVFPRTAFRTNSFIESSKDSGAALDPAQPVISTGRARGQGSAALSSMIEDASDSTGAAASLPDSASLSEFCTVQLKIVGWNIADLEMYVPVDEAQPGLFGFHVASAESPDIILTGHELDAVAAYQETGIPAVSLPKGPYQLPLDAMRALERYERVYVWLDDDHQGAAAAELITRKLGVDRCMVVHTKGGDPQGPKSASIALARGLDLTSILERSQPVQHDKVLDFSALREAVKFEVTNPDLIRGVESTDLPGWNASFKGLRPGELTILSGATGSGKTTVISQMSLDFCKSGVSTLWGSFEIPNVRLATRMMSQFAKRDVSKVPGDIDYWSRKFEQLPMYFLKFHGSTKPDTVLETMRHAVYAYDVKHIIIDNLQFMMSMQAKGMDKYDAQDAAIATFRQFATDEGVHITVVAHLRKDQPASDVDINSIFGSAKVTQEADNVVILQRYGNSDSKVRCLNVLKNRFDGTLGKIYISYNPETLGFTEIPAPRKRKSIKIIKSAVRLSMADRLVAEAEAGGSFEDIIDDQGNELTPATGLSYAAQRPLCALSRAGRVVGNSSSILAAVRAKNCVPQRAELLSGMPKALVFQSMGLSTVRSAQGLIHRADPASGGGGGGGEAKEKAEISATPSIKAEPKKTLMEKIKHEALHYWHGTKLFAKEVKLSSKLVSKVVWGGKLTRREQRQLRRTFTDTVRLVPFLLFVVIPFAELLLPVALKLFPDMLPSTYEDKATAEKKREKMQKVRNEMSRYLKETIAEMSRQRSEAKEGSSAAQSASGELAGDSVEGTSEFLDKIRSSSAKVSTSDLVRVAHIFEDELTLDNLSRPQLVSICRFMGVNAFGTDNYLRYQITNRMRYIRADDKVICGEGIDSLSVPELQSACQSRGIRIIGVSPARMREELNQWIELHLEHNIPSTLLILSRILAAGEPMAQLQQQQFNADALQATINSLPDNLVNEATLRLAEVSGKATPKQKLEVLEEQEELIEDEDEQEKKRQSREAAESKGKAEEGKSASKDSDAASPKN</sequence>
<name>A0A9W8GYV8_9FUNG</name>
<dbReference type="Pfam" id="PF07766">
    <property type="entry name" value="LETM1_RBD"/>
    <property type="match status" value="1"/>
</dbReference>
<evidence type="ECO:0000256" key="2">
    <source>
        <dbReference type="SAM" id="Coils"/>
    </source>
</evidence>
<dbReference type="GO" id="GO:0005524">
    <property type="term" value="F:ATP binding"/>
    <property type="evidence" value="ECO:0007669"/>
    <property type="project" value="InterPro"/>
</dbReference>
<evidence type="ECO:0000313" key="7">
    <source>
        <dbReference type="Proteomes" id="UP001140011"/>
    </source>
</evidence>
<dbReference type="GO" id="GO:0006260">
    <property type="term" value="P:DNA replication"/>
    <property type="evidence" value="ECO:0007669"/>
    <property type="project" value="InterPro"/>
</dbReference>
<reference evidence="6" key="1">
    <citation type="submission" date="2022-07" db="EMBL/GenBank/DDBJ databases">
        <title>Phylogenomic reconstructions and comparative analyses of Kickxellomycotina fungi.</title>
        <authorList>
            <person name="Reynolds N.K."/>
            <person name="Stajich J.E."/>
            <person name="Barry K."/>
            <person name="Grigoriev I.V."/>
            <person name="Crous P."/>
            <person name="Smith M.E."/>
        </authorList>
    </citation>
    <scope>NUCLEOTIDE SEQUENCE</scope>
    <source>
        <strain evidence="6">BCRC 34297</strain>
    </source>
</reference>
<feature type="region of interest" description="Disordered" evidence="3">
    <location>
        <begin position="1240"/>
        <end position="1285"/>
    </location>
</feature>
<dbReference type="GO" id="GO:0003697">
    <property type="term" value="F:single-stranded DNA binding"/>
    <property type="evidence" value="ECO:0007669"/>
    <property type="project" value="InterPro"/>
</dbReference>
<evidence type="ECO:0000256" key="1">
    <source>
        <dbReference type="PROSITE-ProRule" id="PRU01094"/>
    </source>
</evidence>
<dbReference type="Pfam" id="PF13481">
    <property type="entry name" value="AAA_25"/>
    <property type="match status" value="1"/>
</dbReference>
<dbReference type="CDD" id="cd01029">
    <property type="entry name" value="TOPRIM_primases"/>
    <property type="match status" value="1"/>
</dbReference>
<dbReference type="Gene3D" id="3.40.50.300">
    <property type="entry name" value="P-loop containing nucleotide triphosphate hydrolases"/>
    <property type="match status" value="1"/>
</dbReference>
<dbReference type="SUPFAM" id="SSF52540">
    <property type="entry name" value="P-loop containing nucleoside triphosphate hydrolases"/>
    <property type="match status" value="1"/>
</dbReference>
<dbReference type="PANTHER" id="PTHR12873">
    <property type="entry name" value="T7-LIKE MITOCHONDRIAL DNA HELICASE"/>
    <property type="match status" value="1"/>
</dbReference>
<protein>
    <submittedName>
        <fullName evidence="6">Uncharacterized protein</fullName>
    </submittedName>
</protein>
<comment type="caution">
    <text evidence="6">The sequence shown here is derived from an EMBL/GenBank/DDBJ whole genome shotgun (WGS) entry which is preliminary data.</text>
</comment>
<keyword evidence="7" id="KW-1185">Reference proteome</keyword>
<dbReference type="InterPro" id="IPR007694">
    <property type="entry name" value="DNA_helicase_DnaB-like_C"/>
</dbReference>
<feature type="compositionally biased region" description="Low complexity" evidence="3">
    <location>
        <begin position="1031"/>
        <end position="1044"/>
    </location>
</feature>
<evidence type="ECO:0000313" key="6">
    <source>
        <dbReference type="EMBL" id="KAJ2756479.1"/>
    </source>
</evidence>
<keyword evidence="2" id="KW-0175">Coiled coil</keyword>
<evidence type="ECO:0000259" key="4">
    <source>
        <dbReference type="PROSITE" id="PS51199"/>
    </source>
</evidence>
<dbReference type="InterPro" id="IPR034154">
    <property type="entry name" value="TOPRIM_DnaG/twinkle"/>
</dbReference>
<organism evidence="6 7">
    <name type="scientific">Coemansia pectinata</name>
    <dbReference type="NCBI Taxonomy" id="1052879"/>
    <lineage>
        <taxon>Eukaryota</taxon>
        <taxon>Fungi</taxon>
        <taxon>Fungi incertae sedis</taxon>
        <taxon>Zoopagomycota</taxon>
        <taxon>Kickxellomycotina</taxon>
        <taxon>Kickxellomycetes</taxon>
        <taxon>Kickxellales</taxon>
        <taxon>Kickxellaceae</taxon>
        <taxon>Coemansia</taxon>
    </lineage>
</organism>
<dbReference type="EMBL" id="JANBUH010000025">
    <property type="protein sequence ID" value="KAJ2756479.1"/>
    <property type="molecule type" value="Genomic_DNA"/>
</dbReference>
<evidence type="ECO:0000259" key="5">
    <source>
        <dbReference type="PROSITE" id="PS51758"/>
    </source>
</evidence>
<feature type="domain" description="Letm1 RBD" evidence="5">
    <location>
        <begin position="1002"/>
        <end position="1213"/>
    </location>
</feature>
<dbReference type="InterPro" id="IPR027417">
    <property type="entry name" value="P-loop_NTPase"/>
</dbReference>
<dbReference type="OrthoDB" id="275278at2759"/>
<dbReference type="GO" id="GO:0043022">
    <property type="term" value="F:ribosome binding"/>
    <property type="evidence" value="ECO:0007669"/>
    <property type="project" value="InterPro"/>
</dbReference>
<dbReference type="CDD" id="cd01122">
    <property type="entry name" value="Twinkle_C"/>
    <property type="match status" value="1"/>
</dbReference>